<dbReference type="AlphaFoldDB" id="A0A6L3GLY3"/>
<reference evidence="1 2" key="1">
    <citation type="journal article" date="2019" name="Nat. Med.">
        <title>A library of human gut bacterial isolates paired with longitudinal multiomics data enables mechanistic microbiome research.</title>
        <authorList>
            <person name="Poyet M."/>
            <person name="Groussin M."/>
            <person name="Gibbons S.M."/>
            <person name="Avila-Pacheco J."/>
            <person name="Jiang X."/>
            <person name="Kearney S.M."/>
            <person name="Perrotta A.R."/>
            <person name="Berdy B."/>
            <person name="Zhao S."/>
            <person name="Lieberman T.D."/>
            <person name="Swanson P.K."/>
            <person name="Smith M."/>
            <person name="Roesemann S."/>
            <person name="Alexander J.E."/>
            <person name="Rich S.A."/>
            <person name="Livny J."/>
            <person name="Vlamakis H."/>
            <person name="Clish C."/>
            <person name="Bullock K."/>
            <person name="Deik A."/>
            <person name="Scott J."/>
            <person name="Pierce K.A."/>
            <person name="Xavier R.J."/>
            <person name="Alm E.J."/>
        </authorList>
    </citation>
    <scope>NUCLEOTIDE SEQUENCE [LARGE SCALE GENOMIC DNA]</scope>
    <source>
        <strain evidence="1 2">BIOML-A106</strain>
    </source>
</reference>
<gene>
    <name evidence="1" type="ORF">F3B44_24770</name>
</gene>
<dbReference type="Gene3D" id="1.50.10.20">
    <property type="match status" value="1"/>
</dbReference>
<dbReference type="RefSeq" id="WP_005803953.1">
    <property type="nucleotide sequence ID" value="NZ_CP036550.1"/>
</dbReference>
<evidence type="ECO:0000313" key="1">
    <source>
        <dbReference type="EMBL" id="KAA4745802.1"/>
    </source>
</evidence>
<protein>
    <submittedName>
        <fullName evidence="1">Uncharacterized protein</fullName>
    </submittedName>
</protein>
<dbReference type="InterPro" id="IPR007822">
    <property type="entry name" value="LANC-like"/>
</dbReference>
<accession>A0A6L3GLY3</accession>
<organism evidence="1 2">
    <name type="scientific">Bacteroides fragilis</name>
    <dbReference type="NCBI Taxonomy" id="817"/>
    <lineage>
        <taxon>Bacteria</taxon>
        <taxon>Pseudomonadati</taxon>
        <taxon>Bacteroidota</taxon>
        <taxon>Bacteroidia</taxon>
        <taxon>Bacteroidales</taxon>
        <taxon>Bacteroidaceae</taxon>
        <taxon>Bacteroides</taxon>
    </lineage>
</organism>
<dbReference type="SUPFAM" id="SSF158745">
    <property type="entry name" value="LanC-like"/>
    <property type="match status" value="1"/>
</dbReference>
<dbReference type="GO" id="GO:0031179">
    <property type="term" value="P:peptide modification"/>
    <property type="evidence" value="ECO:0007669"/>
    <property type="project" value="InterPro"/>
</dbReference>
<dbReference type="Proteomes" id="UP000479773">
    <property type="component" value="Unassembled WGS sequence"/>
</dbReference>
<dbReference type="EMBL" id="VWEQ01000101">
    <property type="protein sequence ID" value="KAA4745802.1"/>
    <property type="molecule type" value="Genomic_DNA"/>
</dbReference>
<name>A0A6L3GLY3_BACFG</name>
<sequence length="235" mass="27074">MDRLEINKSAILSKIVNHLVLVSNSVHDIGLYYGKMGIVLFLYNYSRYVHNDLYERIAGELLDNVLEEVHNYLPYDLANGYCGIGWAIEYLSEQKFIEGNINEILRNLDEKIMERDVRRISDETLSSGLEGVFLYVLTRSMGNLLGTPFDKIYLEDLYEVAKKQKIEKGDSHISIFRCKYMDWFEGKVVYRAPLLLSDVIDFPNIPQDEDLWKWGIGISNGCAGVGLRMMVELVN</sequence>
<comment type="caution">
    <text evidence="1">The sequence shown here is derived from an EMBL/GenBank/DDBJ whole genome shotgun (WGS) entry which is preliminary data.</text>
</comment>
<evidence type="ECO:0000313" key="2">
    <source>
        <dbReference type="Proteomes" id="UP000479773"/>
    </source>
</evidence>
<dbReference type="Pfam" id="PF05147">
    <property type="entry name" value="LANC_like"/>
    <property type="match status" value="1"/>
</dbReference>
<proteinExistence type="predicted"/>